<proteinExistence type="predicted"/>
<evidence type="ECO:0000313" key="1">
    <source>
        <dbReference type="EMBL" id="KAA8497452.1"/>
    </source>
</evidence>
<keyword evidence="2" id="KW-1185">Reference proteome</keyword>
<dbReference type="Proteomes" id="UP000324585">
    <property type="component" value="Unassembled WGS sequence"/>
</dbReference>
<evidence type="ECO:0000313" key="2">
    <source>
        <dbReference type="Proteomes" id="UP000324585"/>
    </source>
</evidence>
<name>A0A5J4Z2S2_PORPP</name>
<protein>
    <submittedName>
        <fullName evidence="1">Uncharacterized protein</fullName>
    </submittedName>
</protein>
<dbReference type="EMBL" id="VRMN01000002">
    <property type="protein sequence ID" value="KAA8497452.1"/>
    <property type="molecule type" value="Genomic_DNA"/>
</dbReference>
<organism evidence="1 2">
    <name type="scientific">Porphyridium purpureum</name>
    <name type="common">Red alga</name>
    <name type="synonym">Porphyridium cruentum</name>
    <dbReference type="NCBI Taxonomy" id="35688"/>
    <lineage>
        <taxon>Eukaryota</taxon>
        <taxon>Rhodophyta</taxon>
        <taxon>Bangiophyceae</taxon>
        <taxon>Porphyridiales</taxon>
        <taxon>Porphyridiaceae</taxon>
        <taxon>Porphyridium</taxon>
    </lineage>
</organism>
<sequence length="112" mass="12173">MDTMGSDARGLAADLLRLLQCNDSAAYGAYEQLGSRWYMFALSGAPRIELAIAHGQSDAYAASSGMVVKCTRGKLSELNSLAGMAKRQARSVLAEPRERVAIYGWRIRARGF</sequence>
<accession>A0A5J4Z2S2</accession>
<gene>
    <name evidence="1" type="ORF">FVE85_1181</name>
</gene>
<reference evidence="2" key="1">
    <citation type="journal article" date="2019" name="Nat. Commun.">
        <title>Expansion of phycobilisome linker gene families in mesophilic red algae.</title>
        <authorList>
            <person name="Lee J."/>
            <person name="Kim D."/>
            <person name="Bhattacharya D."/>
            <person name="Yoon H.S."/>
        </authorList>
    </citation>
    <scope>NUCLEOTIDE SEQUENCE [LARGE SCALE GENOMIC DNA]</scope>
    <source>
        <strain evidence="2">CCMP 1328</strain>
    </source>
</reference>
<comment type="caution">
    <text evidence="1">The sequence shown here is derived from an EMBL/GenBank/DDBJ whole genome shotgun (WGS) entry which is preliminary data.</text>
</comment>
<dbReference type="AlphaFoldDB" id="A0A5J4Z2S2"/>